<dbReference type="Pfam" id="PF02194">
    <property type="entry name" value="PXA"/>
    <property type="match status" value="1"/>
</dbReference>
<feature type="compositionally biased region" description="Polar residues" evidence="3">
    <location>
        <begin position="783"/>
        <end position="796"/>
    </location>
</feature>
<feature type="compositionally biased region" description="Polar residues" evidence="3">
    <location>
        <begin position="369"/>
        <end position="384"/>
    </location>
</feature>
<keyword evidence="6" id="KW-1185">Reference proteome</keyword>
<keyword evidence="2" id="KW-0963">Cytoplasm</keyword>
<feature type="compositionally biased region" description="Polar residues" evidence="3">
    <location>
        <begin position="23"/>
        <end position="36"/>
    </location>
</feature>
<sequence>MPGLSGRLRPPASKSKAKIPTVSIPSHGSPPTSRPSSRVHQRNKHAPDRLQLNATSDKATTALIRRVLCPNASGHGGLDRGSPRPLEELLPPLTSMNEVDLQLYALMAVVMKEFVHSWYSKITPDTLFTEEVVQLIAHCTRALEQRLRRVDVETLLFDEIPSLLEAHIIAYRTARESSARAEDSSRRLRVVYHTLHPHPALSPAPGPGDEDGAKQREAEKIYRQLLAHGAMAVLLPTEDLQNVCLRTLVGDILADLLLGGAVSGKVSEGWFIWDAISKTLASLNQKSQSDGVEHDHSGNLEKGDPEPDQERSSNFGSYSTQRSQSVLLSTLFNLMQYCYIAYVASRFVALGLFRVSSSSPSTTTTSSPAYASNSINSKEATPSRSKGNIVRLPVLGYRIFSVISQLLDIPGRMPWLGGILALVHHLLLTGPGKIGTADGIAWQGSHFEFPVSCIGLQSLDFMEGWAAPNQDLHAPSDSRGPQKSKKKRDAKAKIKKKKKKKKKKNENPVSSPCVRGIRVLIPWYSYYQSLFSLPGSVTIRLRLPLARPGILTRVRSACAFLFDIQCASSNQSILLRADLWDGPSSLPQASNLLHSSGFSITGRRLAWRFIHPPPTNQFLRDCIRKYLLTATILPSLLLAIRTTVFPINGRASLTRVSGISAATQHQQPSTPGSDAEIGTFASSGSNTDGQNRIQTSSSNALQETQASLNTASPRASVVDASSSGSEQQSAAEVKAIKRACAASILALIPRRIALTLFAIHQTDRNSFSEAAIITAKDKPDPFVQSSVPESSVNSRIDSPLPSAGSEPGLANDSNPSRQDDQHGGPGTHRQTLQAQGSHDRNNKDGKATDDGPDLPKSNSGKVSRDYKEGEDDALLSAIEHELLDLFSDSYCNKHLIYSIVELVLVKLIPEMGEHSVTELMNERGVSWSTASITTANG</sequence>
<dbReference type="PANTHER" id="PTHR22999">
    <property type="entry name" value="PX SERINE/THREONINE KINASE PXK"/>
    <property type="match status" value="1"/>
</dbReference>
<gene>
    <name evidence="5" type="ORF">TESG_08352</name>
</gene>
<dbReference type="HOGENOM" id="CLU_018250_1_0_1"/>
<evidence type="ECO:0000256" key="2">
    <source>
        <dbReference type="ARBA" id="ARBA00022490"/>
    </source>
</evidence>
<feature type="compositionally biased region" description="Basic and acidic residues" evidence="3">
    <location>
        <begin position="291"/>
        <end position="311"/>
    </location>
</feature>
<proteinExistence type="predicted"/>
<accession>F2RU62</accession>
<feature type="compositionally biased region" description="Polar residues" evidence="3">
    <location>
        <begin position="660"/>
        <end position="672"/>
    </location>
</feature>
<dbReference type="OrthoDB" id="5582218at2759"/>
<name>F2RU62_TRIT1</name>
<comment type="subcellular location">
    <subcellularLocation>
        <location evidence="1">Cytoplasm</location>
    </subcellularLocation>
</comment>
<feature type="compositionally biased region" description="Polar residues" evidence="3">
    <location>
        <begin position="680"/>
        <end position="713"/>
    </location>
</feature>
<dbReference type="EMBL" id="GG698485">
    <property type="protein sequence ID" value="EGD94861.1"/>
    <property type="molecule type" value="Genomic_DNA"/>
</dbReference>
<feature type="region of interest" description="Disordered" evidence="3">
    <location>
        <begin position="660"/>
        <end position="726"/>
    </location>
</feature>
<dbReference type="GO" id="GO:0005769">
    <property type="term" value="C:early endosome"/>
    <property type="evidence" value="ECO:0007669"/>
    <property type="project" value="TreeGrafter"/>
</dbReference>
<dbReference type="Proteomes" id="UP000009172">
    <property type="component" value="Unassembled WGS sequence"/>
</dbReference>
<dbReference type="PANTHER" id="PTHR22999:SF23">
    <property type="entry name" value="SORTING NEXIN-16"/>
    <property type="match status" value="1"/>
</dbReference>
<evidence type="ECO:0000313" key="6">
    <source>
        <dbReference type="Proteomes" id="UP000009172"/>
    </source>
</evidence>
<dbReference type="InterPro" id="IPR051837">
    <property type="entry name" value="SortingNexin/PXDomain-PKLike"/>
</dbReference>
<evidence type="ECO:0000256" key="3">
    <source>
        <dbReference type="SAM" id="MobiDB-lite"/>
    </source>
</evidence>
<evidence type="ECO:0000313" key="5">
    <source>
        <dbReference type="EMBL" id="EGD94861.1"/>
    </source>
</evidence>
<dbReference type="GO" id="GO:0005770">
    <property type="term" value="C:late endosome"/>
    <property type="evidence" value="ECO:0007669"/>
    <property type="project" value="TreeGrafter"/>
</dbReference>
<feature type="compositionally biased region" description="Low complexity" evidence="3">
    <location>
        <begin position="359"/>
        <end position="368"/>
    </location>
</feature>
<dbReference type="PROSITE" id="PS51207">
    <property type="entry name" value="PXA"/>
    <property type="match status" value="1"/>
</dbReference>
<feature type="region of interest" description="Disordered" evidence="3">
    <location>
        <begin position="472"/>
        <end position="510"/>
    </location>
</feature>
<feature type="compositionally biased region" description="Basic residues" evidence="3">
    <location>
        <begin position="482"/>
        <end position="504"/>
    </location>
</feature>
<reference evidence="6" key="1">
    <citation type="journal article" date="2012" name="MBio">
        <title>Comparative genome analysis of Trichophyton rubrum and related dermatophytes reveals candidate genes involved in infection.</title>
        <authorList>
            <person name="Martinez D.A."/>
            <person name="Oliver B.G."/>
            <person name="Graeser Y."/>
            <person name="Goldberg J.M."/>
            <person name="Li W."/>
            <person name="Martinez-Rossi N.M."/>
            <person name="Monod M."/>
            <person name="Shelest E."/>
            <person name="Barton R.C."/>
            <person name="Birch E."/>
            <person name="Brakhage A.A."/>
            <person name="Chen Z."/>
            <person name="Gurr S.J."/>
            <person name="Heiman D."/>
            <person name="Heitman J."/>
            <person name="Kosti I."/>
            <person name="Rossi A."/>
            <person name="Saif S."/>
            <person name="Samalova M."/>
            <person name="Saunders C.W."/>
            <person name="Shea T."/>
            <person name="Summerbell R.C."/>
            <person name="Xu J."/>
            <person name="Young S."/>
            <person name="Zeng Q."/>
            <person name="Birren B.W."/>
            <person name="Cuomo C.A."/>
            <person name="White T.C."/>
        </authorList>
    </citation>
    <scope>NUCLEOTIDE SEQUENCE [LARGE SCALE GENOMIC DNA]</scope>
    <source>
        <strain evidence="6">CBS 112818</strain>
    </source>
</reference>
<evidence type="ECO:0000256" key="1">
    <source>
        <dbReference type="ARBA" id="ARBA00004496"/>
    </source>
</evidence>
<feature type="region of interest" description="Disordered" evidence="3">
    <location>
        <begin position="359"/>
        <end position="384"/>
    </location>
</feature>
<feature type="region of interest" description="Disordered" evidence="3">
    <location>
        <begin position="287"/>
        <end position="317"/>
    </location>
</feature>
<organism evidence="5 6">
    <name type="scientific">Trichophyton tonsurans (strain CBS 112818)</name>
    <name type="common">Scalp ringworm fungus</name>
    <dbReference type="NCBI Taxonomy" id="647933"/>
    <lineage>
        <taxon>Eukaryota</taxon>
        <taxon>Fungi</taxon>
        <taxon>Dikarya</taxon>
        <taxon>Ascomycota</taxon>
        <taxon>Pezizomycotina</taxon>
        <taxon>Eurotiomycetes</taxon>
        <taxon>Eurotiomycetidae</taxon>
        <taxon>Onygenales</taxon>
        <taxon>Arthrodermataceae</taxon>
        <taxon>Trichophyton</taxon>
    </lineage>
</organism>
<dbReference type="InterPro" id="IPR003114">
    <property type="entry name" value="Phox_assoc"/>
</dbReference>
<dbReference type="GO" id="GO:0035091">
    <property type="term" value="F:phosphatidylinositol binding"/>
    <property type="evidence" value="ECO:0007669"/>
    <property type="project" value="TreeGrafter"/>
</dbReference>
<protein>
    <submittedName>
        <fullName evidence="5">PXA domain-containing protein</fullName>
    </submittedName>
</protein>
<dbReference type="AlphaFoldDB" id="F2RU62"/>
<feature type="domain" description="PXA" evidence="4">
    <location>
        <begin position="96"/>
        <end position="280"/>
    </location>
</feature>
<dbReference type="SMART" id="SM00313">
    <property type="entry name" value="PXA"/>
    <property type="match status" value="1"/>
</dbReference>
<feature type="region of interest" description="Disordered" evidence="3">
    <location>
        <begin position="780"/>
        <end position="866"/>
    </location>
</feature>
<dbReference type="GO" id="GO:0045022">
    <property type="term" value="P:early endosome to late endosome transport"/>
    <property type="evidence" value="ECO:0007669"/>
    <property type="project" value="TreeGrafter"/>
</dbReference>
<feature type="region of interest" description="Disordered" evidence="3">
    <location>
        <begin position="1"/>
        <end position="55"/>
    </location>
</feature>
<feature type="compositionally biased region" description="Basic and acidic residues" evidence="3">
    <location>
        <begin position="837"/>
        <end position="849"/>
    </location>
</feature>
<evidence type="ECO:0000259" key="4">
    <source>
        <dbReference type="PROSITE" id="PS51207"/>
    </source>
</evidence>